<dbReference type="AlphaFoldDB" id="A0A1M5SRP7"/>
<sequence length="208" mass="23422">MKKIAMLSGVIIALFLTSCASTYKNLNPETANFSSTEKNENGINVSYEYLTLKKKYAKKANKKDIRTVAIKIENTTDKTITYNSDFKLATTGNEYLSVLHPNDTYDNIRQKPGTHFWYLLLSFIQLQKTSTNSYGYTETENIFPIGLIIGPGIALGNFFTAKSANTKFKNEIDQYNIYNTPIAPGESKTFLIAIRHSNYPSIKAQVIN</sequence>
<evidence type="ECO:0000313" key="3">
    <source>
        <dbReference type="Proteomes" id="UP000184109"/>
    </source>
</evidence>
<gene>
    <name evidence="2" type="ORF">SAMN05444281_0473</name>
</gene>
<evidence type="ECO:0000256" key="1">
    <source>
        <dbReference type="SAM" id="SignalP"/>
    </source>
</evidence>
<dbReference type="OrthoDB" id="798271at2"/>
<dbReference type="STRING" id="1195760.SAMN05444281_0473"/>
<evidence type="ECO:0008006" key="4">
    <source>
        <dbReference type="Google" id="ProtNLM"/>
    </source>
</evidence>
<feature type="chain" id="PRO_5013110336" description="DUF4352 domain-containing protein" evidence="1">
    <location>
        <begin position="21"/>
        <end position="208"/>
    </location>
</feature>
<feature type="signal peptide" evidence="1">
    <location>
        <begin position="1"/>
        <end position="20"/>
    </location>
</feature>
<keyword evidence="3" id="KW-1185">Reference proteome</keyword>
<evidence type="ECO:0000313" key="2">
    <source>
        <dbReference type="EMBL" id="SHH41165.1"/>
    </source>
</evidence>
<protein>
    <recommendedName>
        <fullName evidence="4">DUF4352 domain-containing protein</fullName>
    </recommendedName>
</protein>
<dbReference type="PROSITE" id="PS51257">
    <property type="entry name" value="PROKAR_LIPOPROTEIN"/>
    <property type="match status" value="1"/>
</dbReference>
<dbReference type="RefSeq" id="WP_073118073.1">
    <property type="nucleotide sequence ID" value="NZ_BMEN01000001.1"/>
</dbReference>
<dbReference type="EMBL" id="FQXQ01000001">
    <property type="protein sequence ID" value="SHH41165.1"/>
    <property type="molecule type" value="Genomic_DNA"/>
</dbReference>
<dbReference type="Proteomes" id="UP000184109">
    <property type="component" value="Unassembled WGS sequence"/>
</dbReference>
<proteinExistence type="predicted"/>
<organism evidence="2 3">
    <name type="scientific">Wenyingzhuangia marina</name>
    <dbReference type="NCBI Taxonomy" id="1195760"/>
    <lineage>
        <taxon>Bacteria</taxon>
        <taxon>Pseudomonadati</taxon>
        <taxon>Bacteroidota</taxon>
        <taxon>Flavobacteriia</taxon>
        <taxon>Flavobacteriales</taxon>
        <taxon>Flavobacteriaceae</taxon>
        <taxon>Wenyingzhuangia</taxon>
    </lineage>
</organism>
<keyword evidence="1" id="KW-0732">Signal</keyword>
<reference evidence="3" key="1">
    <citation type="submission" date="2016-11" db="EMBL/GenBank/DDBJ databases">
        <authorList>
            <person name="Varghese N."/>
            <person name="Submissions S."/>
        </authorList>
    </citation>
    <scope>NUCLEOTIDE SEQUENCE [LARGE SCALE GENOMIC DNA]</scope>
    <source>
        <strain evidence="3">DSM 100572</strain>
    </source>
</reference>
<name>A0A1M5SRP7_9FLAO</name>
<accession>A0A1M5SRP7</accession>